<proteinExistence type="predicted"/>
<gene>
    <name evidence="3" type="ORF">HETIRDRAFT_121129</name>
</gene>
<dbReference type="HOGENOM" id="CLU_125566_0_0_1"/>
<dbReference type="GeneID" id="20666735"/>
<name>W4KII0_HETIT</name>
<evidence type="ECO:0000256" key="2">
    <source>
        <dbReference type="SAM" id="MobiDB-lite"/>
    </source>
</evidence>
<dbReference type="Proteomes" id="UP000030671">
    <property type="component" value="Unassembled WGS sequence"/>
</dbReference>
<keyword evidence="1" id="KW-0175">Coiled coil</keyword>
<feature type="coiled-coil region" evidence="1">
    <location>
        <begin position="54"/>
        <end position="85"/>
    </location>
</feature>
<evidence type="ECO:0000313" key="3">
    <source>
        <dbReference type="EMBL" id="ETW84851.1"/>
    </source>
</evidence>
<evidence type="ECO:0000256" key="1">
    <source>
        <dbReference type="SAM" id="Coils"/>
    </source>
</evidence>
<keyword evidence="4" id="KW-1185">Reference proteome</keyword>
<dbReference type="RefSeq" id="XP_009544479.1">
    <property type="nucleotide sequence ID" value="XM_009546184.1"/>
</dbReference>
<dbReference type="AlphaFoldDB" id="W4KII0"/>
<evidence type="ECO:0000313" key="4">
    <source>
        <dbReference type="Proteomes" id="UP000030671"/>
    </source>
</evidence>
<dbReference type="EMBL" id="KI925456">
    <property type="protein sequence ID" value="ETW84851.1"/>
    <property type="molecule type" value="Genomic_DNA"/>
</dbReference>
<feature type="region of interest" description="Disordered" evidence="2">
    <location>
        <begin position="86"/>
        <end position="106"/>
    </location>
</feature>
<dbReference type="InParanoid" id="W4KII0"/>
<accession>W4KII0</accession>
<feature type="compositionally biased region" description="Low complexity" evidence="2">
    <location>
        <begin position="22"/>
        <end position="34"/>
    </location>
</feature>
<dbReference type="KEGG" id="hir:HETIRDRAFT_121129"/>
<protein>
    <submittedName>
        <fullName evidence="3">Uncharacterized protein</fullName>
    </submittedName>
</protein>
<sequence>MSSSESIYLSSEDTLATQPYKETPSTEPSIPTTPKMSIVEEQSVPWDTDEEQAAREAEEGFDEYLRRLDENKQQEDEMIRRLTEDFNRPAPSHSPSPPPLIHTQGDGIIFPDRETYLMTPVAYMMGLIEGTPNTEFVSGPT</sequence>
<feature type="region of interest" description="Disordered" evidence="2">
    <location>
        <begin position="1"/>
        <end position="37"/>
    </location>
</feature>
<feature type="compositionally biased region" description="Low complexity" evidence="2">
    <location>
        <begin position="1"/>
        <end position="11"/>
    </location>
</feature>
<reference evidence="3 4" key="1">
    <citation type="journal article" date="2012" name="New Phytol.">
        <title>Insight into trade-off between wood decay and parasitism from the genome of a fungal forest pathogen.</title>
        <authorList>
            <person name="Olson A."/>
            <person name="Aerts A."/>
            <person name="Asiegbu F."/>
            <person name="Belbahri L."/>
            <person name="Bouzid O."/>
            <person name="Broberg A."/>
            <person name="Canback B."/>
            <person name="Coutinho P.M."/>
            <person name="Cullen D."/>
            <person name="Dalman K."/>
            <person name="Deflorio G."/>
            <person name="van Diepen L.T."/>
            <person name="Dunand C."/>
            <person name="Duplessis S."/>
            <person name="Durling M."/>
            <person name="Gonthier P."/>
            <person name="Grimwood J."/>
            <person name="Fossdal C.G."/>
            <person name="Hansson D."/>
            <person name="Henrissat B."/>
            <person name="Hietala A."/>
            <person name="Himmelstrand K."/>
            <person name="Hoffmeister D."/>
            <person name="Hogberg N."/>
            <person name="James T.Y."/>
            <person name="Karlsson M."/>
            <person name="Kohler A."/>
            <person name="Kues U."/>
            <person name="Lee Y.H."/>
            <person name="Lin Y.C."/>
            <person name="Lind M."/>
            <person name="Lindquist E."/>
            <person name="Lombard V."/>
            <person name="Lucas S."/>
            <person name="Lunden K."/>
            <person name="Morin E."/>
            <person name="Murat C."/>
            <person name="Park J."/>
            <person name="Raffaello T."/>
            <person name="Rouze P."/>
            <person name="Salamov A."/>
            <person name="Schmutz J."/>
            <person name="Solheim H."/>
            <person name="Stahlberg J."/>
            <person name="Velez H."/>
            <person name="de Vries R.P."/>
            <person name="Wiebenga A."/>
            <person name="Woodward S."/>
            <person name="Yakovlev I."/>
            <person name="Garbelotto M."/>
            <person name="Martin F."/>
            <person name="Grigoriev I.V."/>
            <person name="Stenlid J."/>
        </authorList>
    </citation>
    <scope>NUCLEOTIDE SEQUENCE [LARGE SCALE GENOMIC DNA]</scope>
    <source>
        <strain evidence="3 4">TC 32-1</strain>
    </source>
</reference>
<organism evidence="3 4">
    <name type="scientific">Heterobasidion irregulare (strain TC 32-1)</name>
    <dbReference type="NCBI Taxonomy" id="747525"/>
    <lineage>
        <taxon>Eukaryota</taxon>
        <taxon>Fungi</taxon>
        <taxon>Dikarya</taxon>
        <taxon>Basidiomycota</taxon>
        <taxon>Agaricomycotina</taxon>
        <taxon>Agaricomycetes</taxon>
        <taxon>Russulales</taxon>
        <taxon>Bondarzewiaceae</taxon>
        <taxon>Heterobasidion</taxon>
        <taxon>Heterobasidion annosum species complex</taxon>
    </lineage>
</organism>